<keyword evidence="3" id="KW-0548">Nucleotidyltransferase</keyword>
<accession>A0ABV8C8D3</accession>
<dbReference type="RefSeq" id="WP_382379627.1">
    <property type="nucleotide sequence ID" value="NZ_JBHRZI010000046.1"/>
</dbReference>
<dbReference type="NCBIfam" id="NF004805">
    <property type="entry name" value="PRK06153.1-4"/>
    <property type="match status" value="1"/>
</dbReference>
<reference evidence="4" key="1">
    <citation type="journal article" date="2019" name="Int. J. Syst. Evol. Microbiol.">
        <title>The Global Catalogue of Microorganisms (GCM) 10K type strain sequencing project: providing services to taxonomists for standard genome sequencing and annotation.</title>
        <authorList>
            <consortium name="The Broad Institute Genomics Platform"/>
            <consortium name="The Broad Institute Genome Sequencing Center for Infectious Disease"/>
            <person name="Wu L."/>
            <person name="Ma J."/>
        </authorList>
    </citation>
    <scope>NUCLEOTIDE SEQUENCE [LARGE SCALE GENOMIC DNA]</scope>
    <source>
        <strain evidence="4">CGMCC 4.7405</strain>
    </source>
</reference>
<dbReference type="EMBL" id="JBHRZI010000046">
    <property type="protein sequence ID" value="MFC3898146.1"/>
    <property type="molecule type" value="Genomic_DNA"/>
</dbReference>
<comment type="caution">
    <text evidence="3">The sequence shown here is derived from an EMBL/GenBank/DDBJ whole genome shotgun (WGS) entry which is preliminary data.</text>
</comment>
<name>A0ABV8C8D3_9PSEU</name>
<evidence type="ECO:0000313" key="4">
    <source>
        <dbReference type="Proteomes" id="UP001595690"/>
    </source>
</evidence>
<dbReference type="Proteomes" id="UP001595690">
    <property type="component" value="Unassembled WGS sequence"/>
</dbReference>
<keyword evidence="4" id="KW-1185">Reference proteome</keyword>
<dbReference type="SUPFAM" id="SSF69572">
    <property type="entry name" value="Activating enzymes of the ubiquitin-like proteins"/>
    <property type="match status" value="1"/>
</dbReference>
<dbReference type="InterPro" id="IPR046741">
    <property type="entry name" value="DUF6791"/>
</dbReference>
<dbReference type="InterPro" id="IPR000594">
    <property type="entry name" value="ThiF_NAD_FAD-bd"/>
</dbReference>
<proteinExistence type="predicted"/>
<dbReference type="NCBIfam" id="NF004804">
    <property type="entry name" value="PRK06153.1-3"/>
    <property type="match status" value="1"/>
</dbReference>
<sequence>MSTSPLVRDTDLGRLLDDGYDVVVREGHLVVRQIPYVTTEAAVAYGFLTYPVTVAGDRIVSGTDHRIWFGGSTPCDEHGRPIKCANAEEHAVTSDMRATFMLSSKPGPNGYASEYEKVTAYIRILSHPAVALDDSVTPTPGAAWQEVEDDLPFRYRDTATARAGLAALNKVFFNQKIGVVGTGGTGGYVVDLVAKTPVAEIALYDGDTFDNHNAFRAPGAADIEVLRARPNKAEYFAQVYGHMHTGVTAYPVFIDESNLTLLNDRTFVFLSMDNTSAKPAIIKHLRERKIPFIDVGMGVEEIDGKLSGLLRVTLGLPDSTATDAQIPTKRGDVDEDDYSRNIQIADLNALNATFAVGRWKRWLSFYADGSKETSMTYSIYVNELSNEVAQ</sequence>
<evidence type="ECO:0000259" key="1">
    <source>
        <dbReference type="Pfam" id="PF00899"/>
    </source>
</evidence>
<keyword evidence="3" id="KW-0808">Transferase</keyword>
<dbReference type="Gene3D" id="3.40.50.720">
    <property type="entry name" value="NAD(P)-binding Rossmann-like Domain"/>
    <property type="match status" value="1"/>
</dbReference>
<dbReference type="InterPro" id="IPR035985">
    <property type="entry name" value="Ubiquitin-activating_enz"/>
</dbReference>
<organism evidence="3 4">
    <name type="scientific">Lentzea rhizosphaerae</name>
    <dbReference type="NCBI Taxonomy" id="2041025"/>
    <lineage>
        <taxon>Bacteria</taxon>
        <taxon>Bacillati</taxon>
        <taxon>Actinomycetota</taxon>
        <taxon>Actinomycetes</taxon>
        <taxon>Pseudonocardiales</taxon>
        <taxon>Pseudonocardiaceae</taxon>
        <taxon>Lentzea</taxon>
    </lineage>
</organism>
<dbReference type="Pfam" id="PF20590">
    <property type="entry name" value="DUF6791"/>
    <property type="match status" value="1"/>
</dbReference>
<evidence type="ECO:0000313" key="3">
    <source>
        <dbReference type="EMBL" id="MFC3898146.1"/>
    </source>
</evidence>
<gene>
    <name evidence="3" type="ORF">ACFOWZ_42320</name>
</gene>
<evidence type="ECO:0000259" key="2">
    <source>
        <dbReference type="Pfam" id="PF20590"/>
    </source>
</evidence>
<feature type="domain" description="THIF-type NAD/FAD binding fold" evidence="1">
    <location>
        <begin position="166"/>
        <end position="297"/>
    </location>
</feature>
<protein>
    <submittedName>
        <fullName evidence="3">ThiF family adenylyltransferase</fullName>
    </submittedName>
</protein>
<dbReference type="Pfam" id="PF00899">
    <property type="entry name" value="ThiF"/>
    <property type="match status" value="1"/>
</dbReference>
<dbReference type="GO" id="GO:0016779">
    <property type="term" value="F:nucleotidyltransferase activity"/>
    <property type="evidence" value="ECO:0007669"/>
    <property type="project" value="UniProtKB-KW"/>
</dbReference>
<feature type="domain" description="DUF6791" evidence="2">
    <location>
        <begin position="11"/>
        <end position="158"/>
    </location>
</feature>
<dbReference type="CDD" id="cd01483">
    <property type="entry name" value="E1_enzyme_family"/>
    <property type="match status" value="1"/>
</dbReference>